<dbReference type="SUPFAM" id="SSF51735">
    <property type="entry name" value="NAD(P)-binding Rossmann-fold domains"/>
    <property type="match status" value="1"/>
</dbReference>
<evidence type="ECO:0000256" key="5">
    <source>
        <dbReference type="ARBA" id="ARBA00023002"/>
    </source>
</evidence>
<evidence type="ECO:0000313" key="7">
    <source>
        <dbReference type="EMBL" id="MYN16758.1"/>
    </source>
</evidence>
<accession>A0A845HDN5</accession>
<dbReference type="PANTHER" id="PTHR42940">
    <property type="entry name" value="ALCOHOL DEHYDROGENASE 1-RELATED"/>
    <property type="match status" value="1"/>
</dbReference>
<evidence type="ECO:0000256" key="1">
    <source>
        <dbReference type="ARBA" id="ARBA00001947"/>
    </source>
</evidence>
<dbReference type="InterPro" id="IPR014187">
    <property type="entry name" value="ADH_Zn_typ-2"/>
</dbReference>
<dbReference type="SUPFAM" id="SSF50129">
    <property type="entry name" value="GroES-like"/>
    <property type="match status" value="1"/>
</dbReference>
<evidence type="ECO:0000256" key="3">
    <source>
        <dbReference type="ARBA" id="ARBA00022723"/>
    </source>
</evidence>
<dbReference type="InterPro" id="IPR036291">
    <property type="entry name" value="NAD(P)-bd_dom_sf"/>
</dbReference>
<gene>
    <name evidence="7" type="ORF">GTP81_08335</name>
</gene>
<dbReference type="InterPro" id="IPR002328">
    <property type="entry name" value="ADH_Zn_CS"/>
</dbReference>
<reference evidence="7 8" key="1">
    <citation type="submission" date="2019-12" db="EMBL/GenBank/DDBJ databases">
        <title>Novel species isolated from a subtropical stream in China.</title>
        <authorList>
            <person name="Lu H."/>
        </authorList>
    </citation>
    <scope>NUCLEOTIDE SEQUENCE [LARGE SCALE GENOMIC DNA]</scope>
    <source>
        <strain evidence="7 8">FT107W</strain>
    </source>
</reference>
<dbReference type="CDD" id="cd08298">
    <property type="entry name" value="CAD2"/>
    <property type="match status" value="1"/>
</dbReference>
<dbReference type="EMBL" id="WWCV01000011">
    <property type="protein sequence ID" value="MYN16758.1"/>
    <property type="molecule type" value="Genomic_DNA"/>
</dbReference>
<dbReference type="PANTHER" id="PTHR42940:SF8">
    <property type="entry name" value="VACUOLAR PROTEIN SORTING-ASSOCIATED PROTEIN 11"/>
    <property type="match status" value="1"/>
</dbReference>
<evidence type="ECO:0000259" key="6">
    <source>
        <dbReference type="Pfam" id="PF08240"/>
    </source>
</evidence>
<comment type="similarity">
    <text evidence="2">Belongs to the zinc-containing alcohol dehydrogenase family.</text>
</comment>
<dbReference type="EC" id="1.-.-.-" evidence="7"/>
<dbReference type="Proteomes" id="UP000484875">
    <property type="component" value="Unassembled WGS sequence"/>
</dbReference>
<dbReference type="InterPro" id="IPR011032">
    <property type="entry name" value="GroES-like_sf"/>
</dbReference>
<evidence type="ECO:0000313" key="8">
    <source>
        <dbReference type="Proteomes" id="UP000484875"/>
    </source>
</evidence>
<evidence type="ECO:0000256" key="4">
    <source>
        <dbReference type="ARBA" id="ARBA00022833"/>
    </source>
</evidence>
<dbReference type="PROSITE" id="PS00059">
    <property type="entry name" value="ADH_ZINC"/>
    <property type="match status" value="1"/>
</dbReference>
<keyword evidence="5 7" id="KW-0560">Oxidoreductase</keyword>
<dbReference type="Pfam" id="PF08240">
    <property type="entry name" value="ADH_N"/>
    <property type="match status" value="1"/>
</dbReference>
<dbReference type="Gene3D" id="3.90.180.10">
    <property type="entry name" value="Medium-chain alcohol dehydrogenases, catalytic domain"/>
    <property type="match status" value="1"/>
</dbReference>
<comment type="caution">
    <text evidence="7">The sequence shown here is derived from an EMBL/GenBank/DDBJ whole genome shotgun (WGS) entry which is preliminary data.</text>
</comment>
<dbReference type="NCBIfam" id="TIGR02822">
    <property type="entry name" value="adh_fam_2"/>
    <property type="match status" value="1"/>
</dbReference>
<feature type="domain" description="Alcohol dehydrogenase-like N-terminal" evidence="6">
    <location>
        <begin position="32"/>
        <end position="140"/>
    </location>
</feature>
<dbReference type="GO" id="GO:0005737">
    <property type="term" value="C:cytoplasm"/>
    <property type="evidence" value="ECO:0007669"/>
    <property type="project" value="TreeGrafter"/>
</dbReference>
<name>A0A845HDN5_9BURK</name>
<organism evidence="7 8">
    <name type="scientific">Duganella vulcania</name>
    <dbReference type="NCBI Taxonomy" id="2692166"/>
    <lineage>
        <taxon>Bacteria</taxon>
        <taxon>Pseudomonadati</taxon>
        <taxon>Pseudomonadota</taxon>
        <taxon>Betaproteobacteria</taxon>
        <taxon>Burkholderiales</taxon>
        <taxon>Oxalobacteraceae</taxon>
        <taxon>Telluria group</taxon>
        <taxon>Duganella</taxon>
    </lineage>
</organism>
<keyword evidence="3" id="KW-0479">Metal-binding</keyword>
<proteinExistence type="inferred from homology"/>
<comment type="cofactor">
    <cofactor evidence="1">
        <name>Zn(2+)</name>
        <dbReference type="ChEBI" id="CHEBI:29105"/>
    </cofactor>
</comment>
<evidence type="ECO:0000256" key="2">
    <source>
        <dbReference type="ARBA" id="ARBA00008072"/>
    </source>
</evidence>
<dbReference type="GO" id="GO:0004022">
    <property type="term" value="F:alcohol dehydrogenase (NAD+) activity"/>
    <property type="evidence" value="ECO:0007669"/>
    <property type="project" value="TreeGrafter"/>
</dbReference>
<dbReference type="Gene3D" id="3.40.50.720">
    <property type="entry name" value="NAD(P)-binding Rossmann-like Domain"/>
    <property type="match status" value="1"/>
</dbReference>
<keyword evidence="8" id="KW-1185">Reference proteome</keyword>
<dbReference type="InterPro" id="IPR013154">
    <property type="entry name" value="ADH-like_N"/>
</dbReference>
<keyword evidence="4" id="KW-0862">Zinc</keyword>
<dbReference type="GO" id="GO:0008270">
    <property type="term" value="F:zinc ion binding"/>
    <property type="evidence" value="ECO:0007669"/>
    <property type="project" value="InterPro"/>
</dbReference>
<protein>
    <submittedName>
        <fullName evidence="7">Zinc-binding alcohol dehydrogenase family protein</fullName>
        <ecNumber evidence="7">1.-.-.-</ecNumber>
    </submittedName>
</protein>
<dbReference type="AlphaFoldDB" id="A0A845HDN5"/>
<sequence>MPGHMTAMVLEHPGAGAHLQARERRVPRPRGHDVLLRVLACGVCRTDLHLLDGELPPHRHALVPGHEIVGEVCALGADADGLRIGQRLSVPWLAHSCGTCRYCRAGRENLCERARFTGYDRDGGYAGYTLADARYCLPLPAGYDHAHAAPLLCAGLIGYRAYAMTGAAHRLGLYGFGAAAHIVAQLASAQGREVYAFTRPGDTRSQQFARTLGAVWAGASDGPAPAPLDAAILFAADGALVPRALAACAKGATVVCAGIHMSDLPSMPYALLWGERSVRSVANLTRADGAAFMQLAELHALRTAPVVYPLLRANDALADLRAGAFDGAAVLVPEAGVTAAAQGW</sequence>